<protein>
    <submittedName>
        <fullName evidence="2">Fic family protein</fullName>
    </submittedName>
</protein>
<dbReference type="Pfam" id="PF02661">
    <property type="entry name" value="Fic"/>
    <property type="match status" value="1"/>
</dbReference>
<evidence type="ECO:0000313" key="3">
    <source>
        <dbReference type="Proteomes" id="UP001212821"/>
    </source>
</evidence>
<evidence type="ECO:0000259" key="1">
    <source>
        <dbReference type="PROSITE" id="PS51459"/>
    </source>
</evidence>
<dbReference type="PROSITE" id="PS51459">
    <property type="entry name" value="FIDO"/>
    <property type="match status" value="1"/>
</dbReference>
<accession>A0ABY7Q8S8</accession>
<reference evidence="3" key="1">
    <citation type="submission" date="2022-12" db="EMBL/GenBank/DDBJ databases">
        <authorList>
            <person name="Mo P."/>
        </authorList>
    </citation>
    <scope>NUCLEOTIDE SEQUENCE [LARGE SCALE GENOMIC DNA]</scope>
    <source>
        <strain evidence="3">HUAS 3-15</strain>
    </source>
</reference>
<keyword evidence="3" id="KW-1185">Reference proteome</keyword>
<dbReference type="EMBL" id="CP115450">
    <property type="protein sequence ID" value="WBP89099.1"/>
    <property type="molecule type" value="Genomic_DNA"/>
</dbReference>
<dbReference type="PANTHER" id="PTHR39426:SF1">
    <property type="entry name" value="HOMOLOGY TO DEATH-ON-CURING PROTEIN OF PHAGE P1"/>
    <property type="match status" value="1"/>
</dbReference>
<proteinExistence type="predicted"/>
<evidence type="ECO:0000313" key="2">
    <source>
        <dbReference type="EMBL" id="WBP89099.1"/>
    </source>
</evidence>
<dbReference type="RefSeq" id="WP_270147228.1">
    <property type="nucleotide sequence ID" value="NZ_CP115450.1"/>
</dbReference>
<dbReference type="PANTHER" id="PTHR39426">
    <property type="entry name" value="HOMOLOGY TO DEATH-ON-CURING PROTEIN OF PHAGE P1"/>
    <property type="match status" value="1"/>
</dbReference>
<dbReference type="Proteomes" id="UP001212821">
    <property type="component" value="Chromosome"/>
</dbReference>
<name>A0ABY7Q8S8_9ACTN</name>
<dbReference type="Gene3D" id="1.20.120.1870">
    <property type="entry name" value="Fic/DOC protein, Fido domain"/>
    <property type="match status" value="1"/>
</dbReference>
<organism evidence="2 3">
    <name type="scientific">Kitasatospora cathayae</name>
    <dbReference type="NCBI Taxonomy" id="3004092"/>
    <lineage>
        <taxon>Bacteria</taxon>
        <taxon>Bacillati</taxon>
        <taxon>Actinomycetota</taxon>
        <taxon>Actinomycetes</taxon>
        <taxon>Kitasatosporales</taxon>
        <taxon>Streptomycetaceae</taxon>
        <taxon>Kitasatospora</taxon>
    </lineage>
</organism>
<dbReference type="InterPro" id="IPR003812">
    <property type="entry name" value="Fido"/>
</dbReference>
<dbReference type="InterPro" id="IPR006440">
    <property type="entry name" value="Doc"/>
</dbReference>
<gene>
    <name evidence="2" type="ORF">O1G21_26830</name>
</gene>
<feature type="domain" description="Fido" evidence="1">
    <location>
        <begin position="1"/>
        <end position="124"/>
    </location>
</feature>
<sequence>MTTEYLDLDDVTYLAGGPQNVRDLGGLLSAIARPQASLFGSDAYPDLWTKAAALGQSLARNHPLVDRNKRTAFEAMLLFLDYNAEPYADPHPDDAVAFMLRLATGGYDDAIGLAAKDLKSLLGR</sequence>
<dbReference type="InterPro" id="IPR053737">
    <property type="entry name" value="Type_II_TA_Toxin"/>
</dbReference>